<proteinExistence type="predicted"/>
<dbReference type="AlphaFoldDB" id="A0A4Y7T386"/>
<gene>
    <name evidence="2" type="ORF">FA13DRAFT_1711651</name>
</gene>
<accession>A0A4Y7T386</accession>
<feature type="signal peptide" evidence="1">
    <location>
        <begin position="1"/>
        <end position="17"/>
    </location>
</feature>
<keyword evidence="3" id="KW-1185">Reference proteome</keyword>
<dbReference type="Proteomes" id="UP000298030">
    <property type="component" value="Unassembled WGS sequence"/>
</dbReference>
<reference evidence="2 3" key="1">
    <citation type="journal article" date="2019" name="Nat. Ecol. Evol.">
        <title>Megaphylogeny resolves global patterns of mushroom evolution.</title>
        <authorList>
            <person name="Varga T."/>
            <person name="Krizsan K."/>
            <person name="Foldi C."/>
            <person name="Dima B."/>
            <person name="Sanchez-Garcia M."/>
            <person name="Sanchez-Ramirez S."/>
            <person name="Szollosi G.J."/>
            <person name="Szarkandi J.G."/>
            <person name="Papp V."/>
            <person name="Albert L."/>
            <person name="Andreopoulos W."/>
            <person name="Angelini C."/>
            <person name="Antonin V."/>
            <person name="Barry K.W."/>
            <person name="Bougher N.L."/>
            <person name="Buchanan P."/>
            <person name="Buyck B."/>
            <person name="Bense V."/>
            <person name="Catcheside P."/>
            <person name="Chovatia M."/>
            <person name="Cooper J."/>
            <person name="Damon W."/>
            <person name="Desjardin D."/>
            <person name="Finy P."/>
            <person name="Geml J."/>
            <person name="Haridas S."/>
            <person name="Hughes K."/>
            <person name="Justo A."/>
            <person name="Karasinski D."/>
            <person name="Kautmanova I."/>
            <person name="Kiss B."/>
            <person name="Kocsube S."/>
            <person name="Kotiranta H."/>
            <person name="LaButti K.M."/>
            <person name="Lechner B.E."/>
            <person name="Liimatainen K."/>
            <person name="Lipzen A."/>
            <person name="Lukacs Z."/>
            <person name="Mihaltcheva S."/>
            <person name="Morgado L.N."/>
            <person name="Niskanen T."/>
            <person name="Noordeloos M.E."/>
            <person name="Ohm R.A."/>
            <person name="Ortiz-Santana B."/>
            <person name="Ovrebo C."/>
            <person name="Racz N."/>
            <person name="Riley R."/>
            <person name="Savchenko A."/>
            <person name="Shiryaev A."/>
            <person name="Soop K."/>
            <person name="Spirin V."/>
            <person name="Szebenyi C."/>
            <person name="Tomsovsky M."/>
            <person name="Tulloss R.E."/>
            <person name="Uehling J."/>
            <person name="Grigoriev I.V."/>
            <person name="Vagvolgyi C."/>
            <person name="Papp T."/>
            <person name="Martin F.M."/>
            <person name="Miettinen O."/>
            <person name="Hibbett D.S."/>
            <person name="Nagy L.G."/>
        </authorList>
    </citation>
    <scope>NUCLEOTIDE SEQUENCE [LARGE SCALE GENOMIC DNA]</scope>
    <source>
        <strain evidence="2 3">FP101781</strain>
    </source>
</reference>
<dbReference type="EMBL" id="QPFP01000031">
    <property type="protein sequence ID" value="TEB28633.1"/>
    <property type="molecule type" value="Genomic_DNA"/>
</dbReference>
<sequence length="131" mass="14326">MSSSQLLLLAIAPIALFRSPRSITKRSPPHALVLGEGIPFAVLATANGQTLAVLRALENVRKPKLEIACVYDGHTDTLRLFFSDNTSPSSIVYNIKGLGDPRGRYFEVFRSPLGSKDEVGNRGMENWLELG</sequence>
<organism evidence="2 3">
    <name type="scientific">Coprinellus micaceus</name>
    <name type="common">Glistening ink-cap mushroom</name>
    <name type="synonym">Coprinus micaceus</name>
    <dbReference type="NCBI Taxonomy" id="71717"/>
    <lineage>
        <taxon>Eukaryota</taxon>
        <taxon>Fungi</taxon>
        <taxon>Dikarya</taxon>
        <taxon>Basidiomycota</taxon>
        <taxon>Agaricomycotina</taxon>
        <taxon>Agaricomycetes</taxon>
        <taxon>Agaricomycetidae</taxon>
        <taxon>Agaricales</taxon>
        <taxon>Agaricineae</taxon>
        <taxon>Psathyrellaceae</taxon>
        <taxon>Coprinellus</taxon>
    </lineage>
</organism>
<evidence type="ECO:0000313" key="3">
    <source>
        <dbReference type="Proteomes" id="UP000298030"/>
    </source>
</evidence>
<evidence type="ECO:0000256" key="1">
    <source>
        <dbReference type="SAM" id="SignalP"/>
    </source>
</evidence>
<protein>
    <submittedName>
        <fullName evidence="2">Uncharacterized protein</fullName>
    </submittedName>
</protein>
<keyword evidence="1" id="KW-0732">Signal</keyword>
<evidence type="ECO:0000313" key="2">
    <source>
        <dbReference type="EMBL" id="TEB28633.1"/>
    </source>
</evidence>
<name>A0A4Y7T386_COPMI</name>
<feature type="chain" id="PRO_5021304773" evidence="1">
    <location>
        <begin position="18"/>
        <end position="131"/>
    </location>
</feature>
<comment type="caution">
    <text evidence="2">The sequence shown here is derived from an EMBL/GenBank/DDBJ whole genome shotgun (WGS) entry which is preliminary data.</text>
</comment>